<dbReference type="SUPFAM" id="SSF49562">
    <property type="entry name" value="C2 domain (Calcium/lipid-binding domain, CaLB)"/>
    <property type="match status" value="1"/>
</dbReference>
<feature type="non-terminal residue" evidence="2">
    <location>
        <position position="1"/>
    </location>
</feature>
<dbReference type="Gene3D" id="2.60.40.150">
    <property type="entry name" value="C2 domain"/>
    <property type="match status" value="1"/>
</dbReference>
<dbReference type="Proteomes" id="UP000565785">
    <property type="component" value="Unassembled WGS sequence"/>
</dbReference>
<dbReference type="AlphaFoldDB" id="A0A7L1NM44"/>
<accession>A0A7L1NM44</accession>
<proteinExistence type="predicted"/>
<protein>
    <submittedName>
        <fullName evidence="2">RASL1 protein</fullName>
    </submittedName>
</protein>
<dbReference type="InterPro" id="IPR035892">
    <property type="entry name" value="C2_domain_sf"/>
</dbReference>
<comment type="caution">
    <text evidence="2">The sequence shown here is derived from an EMBL/GenBank/DDBJ whole genome shotgun (WGS) entry which is preliminary data.</text>
</comment>
<feature type="non-terminal residue" evidence="2">
    <location>
        <position position="103"/>
    </location>
</feature>
<evidence type="ECO:0000313" key="3">
    <source>
        <dbReference type="Proteomes" id="UP000565785"/>
    </source>
</evidence>
<dbReference type="EMBL" id="VXBP01007619">
    <property type="protein sequence ID" value="NXO01015.1"/>
    <property type="molecule type" value="Genomic_DNA"/>
</dbReference>
<sequence length="103" mass="11719">RTATEWQSLDPFRGEEYTLHLPPGFHGLSIYVLDKDTIGQDDVISKGWLSHQYLAAEPLGIEGWFSLAPVEPNEEVQGEIHLELWVSKQGPSQILRCHILRAR</sequence>
<keyword evidence="3" id="KW-1185">Reference proteome</keyword>
<organism evidence="2 3">
    <name type="scientific">Rhinopomastus cyanomelas</name>
    <name type="common">Common scimitarbill</name>
    <dbReference type="NCBI Taxonomy" id="113115"/>
    <lineage>
        <taxon>Eukaryota</taxon>
        <taxon>Metazoa</taxon>
        <taxon>Chordata</taxon>
        <taxon>Craniata</taxon>
        <taxon>Vertebrata</taxon>
        <taxon>Euteleostomi</taxon>
        <taxon>Archelosauria</taxon>
        <taxon>Archosauria</taxon>
        <taxon>Dinosauria</taxon>
        <taxon>Saurischia</taxon>
        <taxon>Theropoda</taxon>
        <taxon>Coelurosauria</taxon>
        <taxon>Aves</taxon>
        <taxon>Neognathae</taxon>
        <taxon>Neoaves</taxon>
        <taxon>Telluraves</taxon>
        <taxon>Coraciimorphae</taxon>
        <taxon>Bucerotiformes</taxon>
        <taxon>Rhinopomastidae</taxon>
        <taxon>Rhinopomastus</taxon>
    </lineage>
</organism>
<dbReference type="PROSITE" id="PS50004">
    <property type="entry name" value="C2"/>
    <property type="match status" value="1"/>
</dbReference>
<name>A0A7L1NM44_RHICY</name>
<feature type="domain" description="C2" evidence="1">
    <location>
        <begin position="1"/>
        <end position="65"/>
    </location>
</feature>
<gene>
    <name evidence="2" type="primary">Rasal1</name>
    <name evidence="2" type="ORF">RHICYA_R11104</name>
</gene>
<evidence type="ECO:0000259" key="1">
    <source>
        <dbReference type="PROSITE" id="PS50004"/>
    </source>
</evidence>
<evidence type="ECO:0000313" key="2">
    <source>
        <dbReference type="EMBL" id="NXO01015.1"/>
    </source>
</evidence>
<reference evidence="2 3" key="1">
    <citation type="submission" date="2019-09" db="EMBL/GenBank/DDBJ databases">
        <title>Bird 10,000 Genomes (B10K) Project - Family phase.</title>
        <authorList>
            <person name="Zhang G."/>
        </authorList>
    </citation>
    <scope>NUCLEOTIDE SEQUENCE [LARGE SCALE GENOMIC DNA]</scope>
    <source>
        <strain evidence="2">B10K-DU-002-35</strain>
        <tissue evidence="2">Muscle</tissue>
    </source>
</reference>
<dbReference type="InterPro" id="IPR000008">
    <property type="entry name" value="C2_dom"/>
</dbReference>
<dbReference type="OrthoDB" id="1562946at2759"/>